<evidence type="ECO:0000313" key="1">
    <source>
        <dbReference type="EMBL" id="CDG19018.1"/>
    </source>
</evidence>
<reference evidence="1 2" key="1">
    <citation type="submission" date="2013-07" db="EMBL/GenBank/DDBJ databases">
        <authorList>
            <person name="Genoscope - CEA"/>
        </authorList>
    </citation>
    <scope>NUCLEOTIDE SEQUENCE [LARGE SCALE GENOMIC DNA]</scope>
    <source>
        <strain evidence="2">FRM16 / DSM 17909</strain>
    </source>
</reference>
<proteinExistence type="predicted"/>
<dbReference type="Proteomes" id="UP000032721">
    <property type="component" value="Chromosome"/>
</dbReference>
<dbReference type="STRING" id="351671.XDD1_3328"/>
<name>A0A068QVM0_9GAMM</name>
<organism evidence="1 2">
    <name type="scientific">Xenorhabdus doucetiae</name>
    <dbReference type="NCBI Taxonomy" id="351671"/>
    <lineage>
        <taxon>Bacteria</taxon>
        <taxon>Pseudomonadati</taxon>
        <taxon>Pseudomonadota</taxon>
        <taxon>Gammaproteobacteria</taxon>
        <taxon>Enterobacterales</taxon>
        <taxon>Morganellaceae</taxon>
        <taxon>Xenorhabdus</taxon>
    </lineage>
</organism>
<sequence length="42" mass="4899">MEMKDDGTLALRLSVLSIETVFINLDLIDNFLSLCYRRMYGK</sequence>
<protein>
    <submittedName>
        <fullName evidence="1">Uncharacterized protein</fullName>
    </submittedName>
</protein>
<dbReference type="AlphaFoldDB" id="A0A068QVM0"/>
<evidence type="ECO:0000313" key="2">
    <source>
        <dbReference type="Proteomes" id="UP000032721"/>
    </source>
</evidence>
<accession>A0A068QVM0</accession>
<gene>
    <name evidence="1" type="ORF">XDD1_3328</name>
</gene>
<dbReference type="KEGG" id="xdo:XDD1_3328"/>
<dbReference type="EMBL" id="FO704550">
    <property type="protein sequence ID" value="CDG19018.1"/>
    <property type="molecule type" value="Genomic_DNA"/>
</dbReference>
<dbReference type="HOGENOM" id="CLU_3259989_0_0_6"/>